<accession>A0A819LJ84</accession>
<protein>
    <submittedName>
        <fullName evidence="2">Uncharacterized protein</fullName>
    </submittedName>
</protein>
<feature type="non-terminal residue" evidence="2">
    <location>
        <position position="56"/>
    </location>
</feature>
<evidence type="ECO:0000256" key="1">
    <source>
        <dbReference type="SAM" id="Phobius"/>
    </source>
</evidence>
<evidence type="ECO:0000313" key="2">
    <source>
        <dbReference type="EMBL" id="CAF3961893.1"/>
    </source>
</evidence>
<reference evidence="2" key="1">
    <citation type="submission" date="2021-02" db="EMBL/GenBank/DDBJ databases">
        <authorList>
            <person name="Nowell W R."/>
        </authorList>
    </citation>
    <scope>NUCLEOTIDE SEQUENCE</scope>
</reference>
<feature type="transmembrane region" description="Helical" evidence="1">
    <location>
        <begin position="12"/>
        <end position="37"/>
    </location>
</feature>
<dbReference type="EMBL" id="CAJOBB010002358">
    <property type="protein sequence ID" value="CAF3961893.1"/>
    <property type="molecule type" value="Genomic_DNA"/>
</dbReference>
<dbReference type="Proteomes" id="UP000663868">
    <property type="component" value="Unassembled WGS sequence"/>
</dbReference>
<name>A0A819LJ84_9BILA</name>
<organism evidence="2 3">
    <name type="scientific">Adineta steineri</name>
    <dbReference type="NCBI Taxonomy" id="433720"/>
    <lineage>
        <taxon>Eukaryota</taxon>
        <taxon>Metazoa</taxon>
        <taxon>Spiralia</taxon>
        <taxon>Gnathifera</taxon>
        <taxon>Rotifera</taxon>
        <taxon>Eurotatoria</taxon>
        <taxon>Bdelloidea</taxon>
        <taxon>Adinetida</taxon>
        <taxon>Adinetidae</taxon>
        <taxon>Adineta</taxon>
    </lineage>
</organism>
<keyword evidence="1" id="KW-0472">Membrane</keyword>
<keyword evidence="1" id="KW-0812">Transmembrane</keyword>
<keyword evidence="1" id="KW-1133">Transmembrane helix</keyword>
<evidence type="ECO:0000313" key="3">
    <source>
        <dbReference type="Proteomes" id="UP000663868"/>
    </source>
</evidence>
<dbReference type="AlphaFoldDB" id="A0A819LJ84"/>
<proteinExistence type="predicted"/>
<sequence>MDSIPIHTQILMVIGKIVLTLFYGTLGTFSTVLLLIYNGPSKFFRRVERATPPAQA</sequence>
<comment type="caution">
    <text evidence="2">The sequence shown here is derived from an EMBL/GenBank/DDBJ whole genome shotgun (WGS) entry which is preliminary data.</text>
</comment>
<gene>
    <name evidence="2" type="ORF">KXQ929_LOCUS26246</name>
</gene>